<dbReference type="AlphaFoldDB" id="A0A2P2PP39"/>
<name>A0A2P2PP39_RHIMU</name>
<protein>
    <submittedName>
        <fullName evidence="1">Uncharacterized protein</fullName>
    </submittedName>
</protein>
<accession>A0A2P2PP39</accession>
<organism evidence="1">
    <name type="scientific">Rhizophora mucronata</name>
    <name type="common">Asiatic mangrove</name>
    <dbReference type="NCBI Taxonomy" id="61149"/>
    <lineage>
        <taxon>Eukaryota</taxon>
        <taxon>Viridiplantae</taxon>
        <taxon>Streptophyta</taxon>
        <taxon>Embryophyta</taxon>
        <taxon>Tracheophyta</taxon>
        <taxon>Spermatophyta</taxon>
        <taxon>Magnoliopsida</taxon>
        <taxon>eudicotyledons</taxon>
        <taxon>Gunneridae</taxon>
        <taxon>Pentapetalae</taxon>
        <taxon>rosids</taxon>
        <taxon>fabids</taxon>
        <taxon>Malpighiales</taxon>
        <taxon>Rhizophoraceae</taxon>
        <taxon>Rhizophora</taxon>
    </lineage>
</organism>
<sequence>MAETSQCLNALKACLPCPGIIALNAISHTVKKKIICSMRLSVKQR</sequence>
<evidence type="ECO:0000313" key="1">
    <source>
        <dbReference type="EMBL" id="MBX56526.1"/>
    </source>
</evidence>
<proteinExistence type="predicted"/>
<dbReference type="EMBL" id="GGEC01076042">
    <property type="protein sequence ID" value="MBX56526.1"/>
    <property type="molecule type" value="Transcribed_RNA"/>
</dbReference>
<reference evidence="1" key="1">
    <citation type="submission" date="2018-02" db="EMBL/GenBank/DDBJ databases">
        <title>Rhizophora mucronata_Transcriptome.</title>
        <authorList>
            <person name="Meera S.P."/>
            <person name="Sreeshan A."/>
            <person name="Augustine A."/>
        </authorList>
    </citation>
    <scope>NUCLEOTIDE SEQUENCE</scope>
    <source>
        <tissue evidence="1">Leaf</tissue>
    </source>
</reference>